<comment type="caution">
    <text evidence="7">The sequence shown here is derived from an EMBL/GenBank/DDBJ whole genome shotgun (WGS) entry which is preliminary data.</text>
</comment>
<evidence type="ECO:0000313" key="7">
    <source>
        <dbReference type="EMBL" id="KEO53339.1"/>
    </source>
</evidence>
<protein>
    <recommendedName>
        <fullName evidence="6">Acyl-homoserine-lactone synthase</fullName>
        <ecNumber evidence="6">2.3.1.184</ecNumber>
    </recommendedName>
    <alternativeName>
        <fullName evidence="6">Autoinducer synthesis protein</fullName>
    </alternativeName>
</protein>
<dbReference type="Gene3D" id="3.40.630.30">
    <property type="match status" value="1"/>
</dbReference>
<organism evidence="7 8">
    <name type="scientific">Thioclava indica</name>
    <dbReference type="NCBI Taxonomy" id="1353528"/>
    <lineage>
        <taxon>Bacteria</taxon>
        <taxon>Pseudomonadati</taxon>
        <taxon>Pseudomonadota</taxon>
        <taxon>Alphaproteobacteria</taxon>
        <taxon>Rhodobacterales</taxon>
        <taxon>Paracoccaceae</taxon>
        <taxon>Thioclava</taxon>
    </lineage>
</organism>
<dbReference type="EMBL" id="AUNB01000069">
    <property type="protein sequence ID" value="KEO53339.1"/>
    <property type="molecule type" value="Genomic_DNA"/>
</dbReference>
<dbReference type="GO" id="GO:0061579">
    <property type="term" value="F:N-acyl homoserine lactone synthase activity"/>
    <property type="evidence" value="ECO:0007669"/>
    <property type="project" value="UniProtKB-UniRule"/>
</dbReference>
<dbReference type="InterPro" id="IPR016181">
    <property type="entry name" value="Acyl_CoA_acyltransferase"/>
</dbReference>
<dbReference type="Proteomes" id="UP000027471">
    <property type="component" value="Unassembled WGS sequence"/>
</dbReference>
<name>A0A074J9W1_9RHOB</name>
<comment type="similarity">
    <text evidence="5 6">Belongs to the autoinducer synthase family.</text>
</comment>
<dbReference type="SUPFAM" id="SSF55729">
    <property type="entry name" value="Acyl-CoA N-acyltransferases (Nat)"/>
    <property type="match status" value="1"/>
</dbReference>
<evidence type="ECO:0000256" key="5">
    <source>
        <dbReference type="PROSITE-ProRule" id="PRU00533"/>
    </source>
</evidence>
<dbReference type="EC" id="2.3.1.184" evidence="6"/>
<dbReference type="Pfam" id="PF00765">
    <property type="entry name" value="Autoind_synth"/>
    <property type="match status" value="1"/>
</dbReference>
<sequence length="303" mass="33905">MSVGWRLHTQLMRAKHTHSVGGLGMWQQYGKCTQLERYLETILSIEDWLPHMEVFSDSSLAKARRVFPELTSPGRVKHYAPSPSSAKKKARNSLENIIGSSDQIRATTLSMQNMHHHGSLLVNYLKARREVFIVAKGWQLPQTEGMEFDQYDTPQARWIVVHQNGKVLAGIRVAPTTARCGLHSYMIRDAQLGLLQGLPLDPLFFEAPVADNIWEATRLFVIDDVPAQQRAEVQRLLMLHMAATARDLGADQVIGIVPAVFKRWLKRIGMSAMAVGPTFELDGDKSQAALFNVSEAPEPDTIA</sequence>
<evidence type="ECO:0000256" key="4">
    <source>
        <dbReference type="ARBA" id="ARBA00022929"/>
    </source>
</evidence>
<dbReference type="PANTHER" id="PTHR39322:SF1">
    <property type="entry name" value="ISOVALERYL-HOMOSERINE LACTONE SYNTHASE"/>
    <property type="match status" value="1"/>
</dbReference>
<dbReference type="InterPro" id="IPR001690">
    <property type="entry name" value="Autoind_synthase"/>
</dbReference>
<keyword evidence="3 6" id="KW-0949">S-adenosyl-L-methionine</keyword>
<dbReference type="AlphaFoldDB" id="A0A074J9W1"/>
<keyword evidence="8" id="KW-1185">Reference proteome</keyword>
<gene>
    <name evidence="7" type="ORF">DT23_18540</name>
</gene>
<evidence type="ECO:0000256" key="6">
    <source>
        <dbReference type="RuleBase" id="RU361135"/>
    </source>
</evidence>
<dbReference type="PANTHER" id="PTHR39322">
    <property type="entry name" value="ACYL-HOMOSERINE-LACTONE SYNTHASE"/>
    <property type="match status" value="1"/>
</dbReference>
<dbReference type="GO" id="GO:0009372">
    <property type="term" value="P:quorum sensing"/>
    <property type="evidence" value="ECO:0007669"/>
    <property type="project" value="UniProtKB-UniRule"/>
</dbReference>
<keyword evidence="1 5" id="KW-0673">Quorum sensing</keyword>
<dbReference type="eggNOG" id="COG3916">
    <property type="taxonomic scope" value="Bacteria"/>
</dbReference>
<evidence type="ECO:0000256" key="2">
    <source>
        <dbReference type="ARBA" id="ARBA00022679"/>
    </source>
</evidence>
<accession>A0A074J9W1</accession>
<evidence type="ECO:0000256" key="1">
    <source>
        <dbReference type="ARBA" id="ARBA00022654"/>
    </source>
</evidence>
<dbReference type="STRING" id="1353528.DT23_18540"/>
<evidence type="ECO:0000313" key="8">
    <source>
        <dbReference type="Proteomes" id="UP000027471"/>
    </source>
</evidence>
<dbReference type="PROSITE" id="PS51187">
    <property type="entry name" value="AUTOINDUCER_SYNTH_2"/>
    <property type="match status" value="1"/>
</dbReference>
<keyword evidence="4 5" id="KW-0071">Autoinducer synthesis</keyword>
<evidence type="ECO:0000256" key="3">
    <source>
        <dbReference type="ARBA" id="ARBA00022691"/>
    </source>
</evidence>
<dbReference type="GO" id="GO:0007165">
    <property type="term" value="P:signal transduction"/>
    <property type="evidence" value="ECO:0007669"/>
    <property type="project" value="TreeGrafter"/>
</dbReference>
<keyword evidence="2 6" id="KW-0808">Transferase</keyword>
<proteinExistence type="inferred from homology"/>
<reference evidence="7 8" key="1">
    <citation type="journal article" date="2015" name="Antonie Van Leeuwenhoek">
        <title>Thioclava indica sp. nov., isolated from surface seawater of the Indian Ocean.</title>
        <authorList>
            <person name="Liu Y."/>
            <person name="Lai Q."/>
            <person name="Du J."/>
            <person name="Xu H."/>
            <person name="Jiang L."/>
            <person name="Shao Z."/>
        </authorList>
    </citation>
    <scope>NUCLEOTIDE SEQUENCE [LARGE SCALE GENOMIC DNA]</scope>
    <source>
        <strain evidence="7 8">DT23-4</strain>
    </source>
</reference>
<dbReference type="PRINTS" id="PR01549">
    <property type="entry name" value="AUTOINDCRSYN"/>
</dbReference>
<comment type="catalytic activity">
    <reaction evidence="6">
        <text>a fatty acyl-[ACP] + S-adenosyl-L-methionine = an N-acyl-L-homoserine lactone + S-methyl-5'-thioadenosine + holo-[ACP] + H(+)</text>
        <dbReference type="Rhea" id="RHEA:10096"/>
        <dbReference type="Rhea" id="RHEA-COMP:9685"/>
        <dbReference type="Rhea" id="RHEA-COMP:14125"/>
        <dbReference type="ChEBI" id="CHEBI:15378"/>
        <dbReference type="ChEBI" id="CHEBI:17509"/>
        <dbReference type="ChEBI" id="CHEBI:55474"/>
        <dbReference type="ChEBI" id="CHEBI:59789"/>
        <dbReference type="ChEBI" id="CHEBI:64479"/>
        <dbReference type="ChEBI" id="CHEBI:138651"/>
        <dbReference type="EC" id="2.3.1.184"/>
    </reaction>
</comment>